<feature type="domain" description="Cytochrome c" evidence="7">
    <location>
        <begin position="127"/>
        <end position="271"/>
    </location>
</feature>
<dbReference type="PANTHER" id="PTHR35889:SF3">
    <property type="entry name" value="F-BOX DOMAIN-CONTAINING PROTEIN"/>
    <property type="match status" value="1"/>
</dbReference>
<keyword evidence="3 4" id="KW-0408">Iron</keyword>
<dbReference type="InterPro" id="IPR036909">
    <property type="entry name" value="Cyt_c-like_dom_sf"/>
</dbReference>
<dbReference type="Pfam" id="PF07635">
    <property type="entry name" value="PSCyt1"/>
    <property type="match status" value="2"/>
</dbReference>
<reference evidence="8 9" key="1">
    <citation type="submission" date="2019-02" db="EMBL/GenBank/DDBJ databases">
        <title>Deep-cultivation of Planctomycetes and their phenomic and genomic characterization uncovers novel biology.</title>
        <authorList>
            <person name="Wiegand S."/>
            <person name="Jogler M."/>
            <person name="Boedeker C."/>
            <person name="Pinto D."/>
            <person name="Vollmers J."/>
            <person name="Rivas-Marin E."/>
            <person name="Kohn T."/>
            <person name="Peeters S.H."/>
            <person name="Heuer A."/>
            <person name="Rast P."/>
            <person name="Oberbeckmann S."/>
            <person name="Bunk B."/>
            <person name="Jeske O."/>
            <person name="Meyerdierks A."/>
            <person name="Storesund J.E."/>
            <person name="Kallscheuer N."/>
            <person name="Luecker S."/>
            <person name="Lage O.M."/>
            <person name="Pohl T."/>
            <person name="Merkel B.J."/>
            <person name="Hornburger P."/>
            <person name="Mueller R.-W."/>
            <person name="Bruemmer F."/>
            <person name="Labrenz M."/>
            <person name="Spormann A.M."/>
            <person name="Op den Camp H."/>
            <person name="Overmann J."/>
            <person name="Amann R."/>
            <person name="Jetten M.S.M."/>
            <person name="Mascher T."/>
            <person name="Medema M.H."/>
            <person name="Devos D.P."/>
            <person name="Kaster A.-K."/>
            <person name="Ovreas L."/>
            <person name="Rohde M."/>
            <person name="Galperin M.Y."/>
            <person name="Jogler C."/>
        </authorList>
    </citation>
    <scope>NUCLEOTIDE SEQUENCE [LARGE SCALE GENOMIC DNA]</scope>
    <source>
        <strain evidence="8 9">Mal48</strain>
    </source>
</reference>
<dbReference type="GO" id="GO:0009055">
    <property type="term" value="F:electron transfer activity"/>
    <property type="evidence" value="ECO:0007669"/>
    <property type="project" value="InterPro"/>
</dbReference>
<dbReference type="InterPro" id="IPR011429">
    <property type="entry name" value="Cyt_c_Planctomycete-type"/>
</dbReference>
<dbReference type="Proteomes" id="UP000315724">
    <property type="component" value="Chromosome"/>
</dbReference>
<dbReference type="GO" id="GO:0020037">
    <property type="term" value="F:heme binding"/>
    <property type="evidence" value="ECO:0007669"/>
    <property type="project" value="InterPro"/>
</dbReference>
<keyword evidence="9" id="KW-1185">Reference proteome</keyword>
<proteinExistence type="predicted"/>
<evidence type="ECO:0000256" key="1">
    <source>
        <dbReference type="ARBA" id="ARBA00022617"/>
    </source>
</evidence>
<keyword evidence="6" id="KW-0732">Signal</keyword>
<evidence type="ECO:0000259" key="7">
    <source>
        <dbReference type="PROSITE" id="PS51007"/>
    </source>
</evidence>
<feature type="signal peptide" evidence="6">
    <location>
        <begin position="1"/>
        <end position="26"/>
    </location>
</feature>
<dbReference type="SUPFAM" id="SSF46626">
    <property type="entry name" value="Cytochrome c"/>
    <property type="match status" value="1"/>
</dbReference>
<dbReference type="InterPro" id="IPR009056">
    <property type="entry name" value="Cyt_c-like_dom"/>
</dbReference>
<dbReference type="PANTHER" id="PTHR35889">
    <property type="entry name" value="CYCLOINULO-OLIGOSACCHARIDE FRUCTANOTRANSFERASE-RELATED"/>
    <property type="match status" value="1"/>
</dbReference>
<dbReference type="Pfam" id="PF07587">
    <property type="entry name" value="PSD1"/>
    <property type="match status" value="1"/>
</dbReference>
<dbReference type="InterPro" id="IPR022655">
    <property type="entry name" value="DUF1553"/>
</dbReference>
<dbReference type="Pfam" id="PF07583">
    <property type="entry name" value="PSCyt2"/>
    <property type="match status" value="1"/>
</dbReference>
<dbReference type="GO" id="GO:0046872">
    <property type="term" value="F:metal ion binding"/>
    <property type="evidence" value="ECO:0007669"/>
    <property type="project" value="UniProtKB-KW"/>
</dbReference>
<accession>A0A517QU65</accession>
<evidence type="ECO:0000256" key="4">
    <source>
        <dbReference type="PROSITE-ProRule" id="PRU00433"/>
    </source>
</evidence>
<feature type="coiled-coil region" evidence="5">
    <location>
        <begin position="501"/>
        <end position="535"/>
    </location>
</feature>
<dbReference type="RefSeq" id="WP_197441879.1">
    <property type="nucleotide sequence ID" value="NZ_CP036267.1"/>
</dbReference>
<keyword evidence="5" id="KW-0175">Coiled coil</keyword>
<evidence type="ECO:0000256" key="3">
    <source>
        <dbReference type="ARBA" id="ARBA00023004"/>
    </source>
</evidence>
<evidence type="ECO:0000256" key="5">
    <source>
        <dbReference type="SAM" id="Coils"/>
    </source>
</evidence>
<sequence length="956" mass="107616" precursor="true">MPTNHFAVVVCCLLGSLFGSVSLADAAEVLFERDIQPIFTKNCGKCHSEKVRKGGLNASSMAGLVKGGESGESAIADSVDESMLWLMLDGGGMPPEDQPQLTQQELETIRLWLSQGAKSERPVSIEEEQLSQHDVLPILHLRCVSCHGAQRQDGKLDLRSPESILKGGESGPALIAGKPDESLMIQRVESEACPPHRLLLKFFVRRPPNSELEKLKEWIAAGAPVLDIKPDIATREPDLLVTDEDRQHWAFQPPKAASDKSSVDEFILSKLKENQLTFSPEADRSTLIRRAYIDLIGIPPSVAEWEKWRTSPAADWYPQMIEELLASPHYGERWGRYWLDVAGYADSEGGVSADPIRPVAWKYRDYVVRSFNEDKPYDRFLLEQIAGDELLDAERASVVTEEMVNNLIATGFLRMGIDQTGSRTMNYVPERIGVISDAIQVLGSGVMGLTMGCARCHSHKYDPIPHRDYYRFKAILKGAFDEHDWLSFKNRKLNIATQEHLERIQAVNPQVLKELKSLQNQLKKATAAAQIAVLKSHHPEQSEADRTATLAALRIADNNRTLPQRILVEKLTRADLLPDEEQPESVLAARLKIQQLETEIQLVQSKLVPPATIRALWDRGQPTPTYVLLRGEHNNPGTFVGPGVPSVLTDGQTPFEYAPPFPDGTPKTGQRLAFARWLTQPDHPLTARVMVNRIWYHHFGTGIVESLDNFGKKGERPSHPELLDWLAVEFMDRGWSIKEMHRLIMNSQTYRQASRVTEQHLERDPSNLLLSRMPMRRMNAEALRDSILFISGKLDFSPGGPPDSVSIDRDGLVSANPTSTGGWRRSLYVQYRRTEIPTMMETFDYPEMGPNCVSRTVSIVSPQSLMLMNNSRVYELSQILAKRVRDELPESDKDNLEKQIEHVYELMLSRRPTDQEKQVGIEAIKELQMLSDGETPQPLETYCHTILNSAAFLYID</sequence>
<evidence type="ECO:0000256" key="6">
    <source>
        <dbReference type="SAM" id="SignalP"/>
    </source>
</evidence>
<dbReference type="KEGG" id="tpol:Mal48_44570"/>
<dbReference type="AlphaFoldDB" id="A0A517QU65"/>
<feature type="domain" description="Cytochrome c" evidence="7">
    <location>
        <begin position="22"/>
        <end position="117"/>
    </location>
</feature>
<feature type="chain" id="PRO_5022018405" evidence="6">
    <location>
        <begin position="27"/>
        <end position="956"/>
    </location>
</feature>
<keyword evidence="1 4" id="KW-0349">Heme</keyword>
<evidence type="ECO:0000313" key="8">
    <source>
        <dbReference type="EMBL" id="QDT35181.1"/>
    </source>
</evidence>
<gene>
    <name evidence="8" type="ORF">Mal48_44570</name>
</gene>
<dbReference type="PROSITE" id="PS51007">
    <property type="entry name" value="CYTC"/>
    <property type="match status" value="2"/>
</dbReference>
<dbReference type="EMBL" id="CP036267">
    <property type="protein sequence ID" value="QDT35181.1"/>
    <property type="molecule type" value="Genomic_DNA"/>
</dbReference>
<evidence type="ECO:0000313" key="9">
    <source>
        <dbReference type="Proteomes" id="UP000315724"/>
    </source>
</evidence>
<protein>
    <submittedName>
        <fullName evidence="8">Planctomycete cytochrome C</fullName>
    </submittedName>
</protein>
<name>A0A517QU65_9PLAN</name>
<keyword evidence="2 4" id="KW-0479">Metal-binding</keyword>
<organism evidence="8 9">
    <name type="scientific">Thalassoglobus polymorphus</name>
    <dbReference type="NCBI Taxonomy" id="2527994"/>
    <lineage>
        <taxon>Bacteria</taxon>
        <taxon>Pseudomonadati</taxon>
        <taxon>Planctomycetota</taxon>
        <taxon>Planctomycetia</taxon>
        <taxon>Planctomycetales</taxon>
        <taxon>Planctomycetaceae</taxon>
        <taxon>Thalassoglobus</taxon>
    </lineage>
</organism>
<evidence type="ECO:0000256" key="2">
    <source>
        <dbReference type="ARBA" id="ARBA00022723"/>
    </source>
</evidence>
<dbReference type="InterPro" id="IPR011444">
    <property type="entry name" value="DUF1549"/>
</dbReference>